<protein>
    <submittedName>
        <fullName evidence="3">Transposase family protein</fullName>
    </submittedName>
</protein>
<evidence type="ECO:0000313" key="3">
    <source>
        <dbReference type="EMBL" id="MBC2908061.1"/>
    </source>
</evidence>
<feature type="domain" description="Integrase catalytic" evidence="2">
    <location>
        <begin position="2"/>
        <end position="53"/>
    </location>
</feature>
<dbReference type="EMBL" id="JACMSF010000108">
    <property type="protein sequence ID" value="MBC2908061.1"/>
    <property type="molecule type" value="Genomic_DNA"/>
</dbReference>
<dbReference type="GO" id="GO:0015074">
    <property type="term" value="P:DNA integration"/>
    <property type="evidence" value="ECO:0007669"/>
    <property type="project" value="InterPro"/>
</dbReference>
<proteinExistence type="predicted"/>
<keyword evidence="4" id="KW-1185">Reference proteome</keyword>
<dbReference type="Proteomes" id="UP000584670">
    <property type="component" value="Unassembled WGS sequence"/>
</dbReference>
<feature type="region of interest" description="Disordered" evidence="1">
    <location>
        <begin position="48"/>
        <end position="118"/>
    </location>
</feature>
<dbReference type="SUPFAM" id="SSF53098">
    <property type="entry name" value="Ribonuclease H-like"/>
    <property type="match status" value="1"/>
</dbReference>
<evidence type="ECO:0000259" key="2">
    <source>
        <dbReference type="Pfam" id="PF00665"/>
    </source>
</evidence>
<organism evidence="3 4">
    <name type="scientific">Streptomyces cupreus</name>
    <dbReference type="NCBI Taxonomy" id="2759956"/>
    <lineage>
        <taxon>Bacteria</taxon>
        <taxon>Bacillati</taxon>
        <taxon>Actinomycetota</taxon>
        <taxon>Actinomycetes</taxon>
        <taxon>Kitasatosporales</taxon>
        <taxon>Streptomycetaceae</taxon>
        <taxon>Streptomyces</taxon>
    </lineage>
</organism>
<name>A0A7X1MEI1_9ACTN</name>
<dbReference type="InterPro" id="IPR012337">
    <property type="entry name" value="RNaseH-like_sf"/>
</dbReference>
<gene>
    <name evidence="3" type="ORF">H4N64_42535</name>
</gene>
<evidence type="ECO:0000256" key="1">
    <source>
        <dbReference type="SAM" id="MobiDB-lite"/>
    </source>
</evidence>
<dbReference type="AlphaFoldDB" id="A0A7X1MEI1"/>
<evidence type="ECO:0000313" key="4">
    <source>
        <dbReference type="Proteomes" id="UP000584670"/>
    </source>
</evidence>
<feature type="compositionally biased region" description="Basic residues" evidence="1">
    <location>
        <begin position="97"/>
        <end position="110"/>
    </location>
</feature>
<dbReference type="InterPro" id="IPR050900">
    <property type="entry name" value="Transposase_IS3/IS150/IS904"/>
</dbReference>
<reference evidence="3 4" key="1">
    <citation type="submission" date="2020-08" db="EMBL/GenBank/DDBJ databases">
        <title>Streptomyces sp. PSKA01 genome sequencing and assembly.</title>
        <authorList>
            <person name="Mandal S."/>
            <person name="Maiti P.K."/>
            <person name="Das P."/>
        </authorList>
    </citation>
    <scope>NUCLEOTIDE SEQUENCE [LARGE SCALE GENOMIC DNA]</scope>
    <source>
        <strain evidence="3 4">PSKA01</strain>
    </source>
</reference>
<dbReference type="InterPro" id="IPR001584">
    <property type="entry name" value="Integrase_cat-core"/>
</dbReference>
<sequence>MTEIETGEGRLYLATVIDLFSRRLLGYAMGARHDAELVVAALHMAATTRGGVRSEPVPAGPDPADPRAPRRHVSRTLAHGGGPASGVRPNPFPPARCGHRCPRTTRRHPGRLAGPRSCRLGKAPVARKVRGLLAQPQWFDAADHDQNGERRLSMPQTSDAAVRELLVAAGHRPRRTVELVRPYVGTTPQWGQRLLGLVERALTPDLADLAVDLIDNGHADEARGPIAVNSGSWSLLYSLSETAPVPAARLVGAYLRRHPVLPAVDRDLVTGPSGRPLR</sequence>
<comment type="caution">
    <text evidence="3">The sequence shown here is derived from an EMBL/GenBank/DDBJ whole genome shotgun (WGS) entry which is preliminary data.</text>
</comment>
<dbReference type="Pfam" id="PF00665">
    <property type="entry name" value="rve"/>
    <property type="match status" value="1"/>
</dbReference>
<dbReference type="PANTHER" id="PTHR46889">
    <property type="entry name" value="TRANSPOSASE INSF FOR INSERTION SEQUENCE IS3B-RELATED"/>
    <property type="match status" value="1"/>
</dbReference>
<accession>A0A7X1MEI1</accession>
<dbReference type="PANTHER" id="PTHR46889:SF4">
    <property type="entry name" value="TRANSPOSASE INSO FOR INSERTION SEQUENCE ELEMENT IS911B-RELATED"/>
    <property type="match status" value="1"/>
</dbReference>